<dbReference type="PANTHER" id="PTHR11941">
    <property type="entry name" value="ENOYL-COA HYDRATASE-RELATED"/>
    <property type="match status" value="1"/>
</dbReference>
<protein>
    <submittedName>
        <fullName evidence="1">Enoyl-CoA hydratase/isomerase family protein</fullName>
    </submittedName>
</protein>
<dbReference type="Proteomes" id="UP001206206">
    <property type="component" value="Unassembled WGS sequence"/>
</dbReference>
<gene>
    <name evidence="1" type="ORF">NON19_07285</name>
</gene>
<evidence type="ECO:0000313" key="2">
    <source>
        <dbReference type="Proteomes" id="UP001206206"/>
    </source>
</evidence>
<dbReference type="InterPro" id="IPR001753">
    <property type="entry name" value="Enoyl-CoA_hydra/iso"/>
</dbReference>
<comment type="caution">
    <text evidence="1">The sequence shown here is derived from an EMBL/GenBank/DDBJ whole genome shotgun (WGS) entry which is preliminary data.</text>
</comment>
<evidence type="ECO:0000313" key="1">
    <source>
        <dbReference type="EMBL" id="MCQ4041837.1"/>
    </source>
</evidence>
<dbReference type="CDD" id="cd06558">
    <property type="entry name" value="crotonase-like"/>
    <property type="match status" value="1"/>
</dbReference>
<dbReference type="Pfam" id="PF00378">
    <property type="entry name" value="ECH_1"/>
    <property type="match status" value="1"/>
</dbReference>
<accession>A0ABT1P8Z7</accession>
<dbReference type="InterPro" id="IPR029045">
    <property type="entry name" value="ClpP/crotonase-like_dom_sf"/>
</dbReference>
<dbReference type="PANTHER" id="PTHR11941:SF45">
    <property type="entry name" value="ENOYL-COA DELTA ISOMERASE 1, MITOCHONDRIAL"/>
    <property type="match status" value="1"/>
</dbReference>
<organism evidence="1 2">
    <name type="scientific">Streptantibioticus rubrisoli</name>
    <dbReference type="NCBI Taxonomy" id="1387313"/>
    <lineage>
        <taxon>Bacteria</taxon>
        <taxon>Bacillati</taxon>
        <taxon>Actinomycetota</taxon>
        <taxon>Actinomycetes</taxon>
        <taxon>Kitasatosporales</taxon>
        <taxon>Streptomycetaceae</taxon>
        <taxon>Streptantibioticus</taxon>
    </lineage>
</organism>
<dbReference type="EMBL" id="JANFNH010000004">
    <property type="protein sequence ID" value="MCQ4041837.1"/>
    <property type="molecule type" value="Genomic_DNA"/>
</dbReference>
<keyword evidence="2" id="KW-1185">Reference proteome</keyword>
<proteinExistence type="predicted"/>
<reference evidence="1 2" key="1">
    <citation type="submission" date="2022-06" db="EMBL/GenBank/DDBJ databases">
        <title>Draft genome sequence of type strain Streptomyces rubrisoli DSM 42083.</title>
        <authorList>
            <person name="Duangmal K."/>
            <person name="Klaysubun C."/>
        </authorList>
    </citation>
    <scope>NUCLEOTIDE SEQUENCE [LARGE SCALE GENOMIC DNA]</scope>
    <source>
        <strain evidence="1 2">DSM 42083</strain>
    </source>
</reference>
<dbReference type="SUPFAM" id="SSF52096">
    <property type="entry name" value="ClpP/crotonase"/>
    <property type="match status" value="1"/>
</dbReference>
<dbReference type="RefSeq" id="WP_255925830.1">
    <property type="nucleotide sequence ID" value="NZ_JANFNH010000004.1"/>
</dbReference>
<dbReference type="Gene3D" id="3.90.226.10">
    <property type="entry name" value="2-enoyl-CoA Hydratase, Chain A, domain 1"/>
    <property type="match status" value="1"/>
</dbReference>
<name>A0ABT1P8Z7_9ACTN</name>
<sequence>MAGFPLAARPSTGKHCWMIETADQDGVAILTVHHGPVNALDLELLTAIPETLAAVADARAVVLTGSGRSFSAGVDLKRIVDGGPRYVEKFLPALSLAMLTLFEHPKPVVAAVNGHALAGGCVLAAACDVRLMSSGTIGLTELAAGVPFPTVPLEIMRHAVGPALDAMVLQASRLAPGQAASIGLVHELVEPDQLLDAALRRAEGLCAAAPEVYALAKRQLHRPACERIGVARPLDDGQVLELWSSERTSHTLRDYLASLRRGQSPNEGSSVVSRGGA</sequence>